<keyword evidence="4" id="KW-0132">Cell division</keyword>
<dbReference type="GO" id="GO:0032153">
    <property type="term" value="C:cell division site"/>
    <property type="evidence" value="ECO:0007669"/>
    <property type="project" value="TreeGrafter"/>
</dbReference>
<evidence type="ECO:0000256" key="10">
    <source>
        <dbReference type="ARBA" id="ARBA00022989"/>
    </source>
</evidence>
<dbReference type="Pfam" id="PF01098">
    <property type="entry name" value="FTSW_RODA_SPOVE"/>
    <property type="match status" value="1"/>
</dbReference>
<dbReference type="NCBIfam" id="TIGR02614">
    <property type="entry name" value="ftsW"/>
    <property type="match status" value="1"/>
</dbReference>
<feature type="transmembrane region" description="Helical" evidence="23">
    <location>
        <begin position="207"/>
        <end position="224"/>
    </location>
</feature>
<evidence type="ECO:0000313" key="24">
    <source>
        <dbReference type="EMBL" id="MBK4347756.1"/>
    </source>
</evidence>
<dbReference type="PANTHER" id="PTHR30474:SF2">
    <property type="entry name" value="PEPTIDOGLYCAN GLYCOSYLTRANSFERASE FTSW-RELATED"/>
    <property type="match status" value="1"/>
</dbReference>
<dbReference type="GO" id="GO:0051301">
    <property type="term" value="P:cell division"/>
    <property type="evidence" value="ECO:0007669"/>
    <property type="project" value="UniProtKB-KW"/>
</dbReference>
<evidence type="ECO:0000256" key="21">
    <source>
        <dbReference type="ARBA" id="ARBA00049966"/>
    </source>
</evidence>
<keyword evidence="12" id="KW-0131">Cell cycle</keyword>
<gene>
    <name evidence="24" type="primary">ftsW</name>
    <name evidence="24" type="ORF">IV501_08935</name>
</gene>
<comment type="pathway">
    <text evidence="2">Cell wall biogenesis; peptidoglycan biosynthesis.</text>
</comment>
<dbReference type="InterPro" id="IPR001182">
    <property type="entry name" value="FtsW/RodA"/>
</dbReference>
<evidence type="ECO:0000256" key="11">
    <source>
        <dbReference type="ARBA" id="ARBA00023136"/>
    </source>
</evidence>
<comment type="subcellular location">
    <subcellularLocation>
        <location evidence="1">Cell membrane</location>
        <topology evidence="1">Multi-pass membrane protein</topology>
    </subcellularLocation>
</comment>
<evidence type="ECO:0000256" key="2">
    <source>
        <dbReference type="ARBA" id="ARBA00004752"/>
    </source>
</evidence>
<feature type="transmembrane region" description="Helical" evidence="23">
    <location>
        <begin position="350"/>
        <end position="375"/>
    </location>
</feature>
<evidence type="ECO:0000256" key="13">
    <source>
        <dbReference type="ARBA" id="ARBA00023316"/>
    </source>
</evidence>
<evidence type="ECO:0000256" key="9">
    <source>
        <dbReference type="ARBA" id="ARBA00022984"/>
    </source>
</evidence>
<evidence type="ECO:0000256" key="17">
    <source>
        <dbReference type="ARBA" id="ARBA00041185"/>
    </source>
</evidence>
<evidence type="ECO:0000256" key="23">
    <source>
        <dbReference type="SAM" id="Phobius"/>
    </source>
</evidence>
<feature type="transmembrane region" description="Helical" evidence="23">
    <location>
        <begin position="151"/>
        <end position="172"/>
    </location>
</feature>
<dbReference type="GO" id="GO:0008360">
    <property type="term" value="P:regulation of cell shape"/>
    <property type="evidence" value="ECO:0007669"/>
    <property type="project" value="UniProtKB-KW"/>
</dbReference>
<feature type="transmembrane region" description="Helical" evidence="23">
    <location>
        <begin position="315"/>
        <end position="338"/>
    </location>
</feature>
<evidence type="ECO:0000256" key="7">
    <source>
        <dbReference type="ARBA" id="ARBA00022692"/>
    </source>
</evidence>
<evidence type="ECO:0000256" key="16">
    <source>
        <dbReference type="ARBA" id="ARBA00038053"/>
    </source>
</evidence>
<name>A0A934SLV4_9MICO</name>
<evidence type="ECO:0000256" key="4">
    <source>
        <dbReference type="ARBA" id="ARBA00022618"/>
    </source>
</evidence>
<keyword evidence="25" id="KW-1185">Reference proteome</keyword>
<proteinExistence type="inferred from homology"/>
<comment type="function">
    <text evidence="21">Peptidoglycan polymerase that is essential for cell division.</text>
</comment>
<feature type="transmembrane region" description="Helical" evidence="23">
    <location>
        <begin position="229"/>
        <end position="248"/>
    </location>
</feature>
<feature type="transmembrane region" description="Helical" evidence="23">
    <location>
        <begin position="381"/>
        <end position="403"/>
    </location>
</feature>
<dbReference type="InterPro" id="IPR018365">
    <property type="entry name" value="Cell_cycle_FtsW-rel_CS"/>
</dbReference>
<evidence type="ECO:0000256" key="8">
    <source>
        <dbReference type="ARBA" id="ARBA00022960"/>
    </source>
</evidence>
<feature type="region of interest" description="Disordered" evidence="22">
    <location>
        <begin position="413"/>
        <end position="437"/>
    </location>
</feature>
<dbReference type="GO" id="GO:0005886">
    <property type="term" value="C:plasma membrane"/>
    <property type="evidence" value="ECO:0007669"/>
    <property type="project" value="UniProtKB-SubCell"/>
</dbReference>
<dbReference type="EMBL" id="JAEPES010000003">
    <property type="protein sequence ID" value="MBK4347756.1"/>
    <property type="molecule type" value="Genomic_DNA"/>
</dbReference>
<evidence type="ECO:0000256" key="12">
    <source>
        <dbReference type="ARBA" id="ARBA00023306"/>
    </source>
</evidence>
<keyword evidence="11 23" id="KW-0472">Membrane</keyword>
<dbReference type="GO" id="GO:0009252">
    <property type="term" value="P:peptidoglycan biosynthetic process"/>
    <property type="evidence" value="ECO:0007669"/>
    <property type="project" value="UniProtKB-KW"/>
</dbReference>
<feature type="transmembrane region" description="Helical" evidence="23">
    <location>
        <begin position="86"/>
        <end position="105"/>
    </location>
</feature>
<evidence type="ECO:0000256" key="6">
    <source>
        <dbReference type="ARBA" id="ARBA00022679"/>
    </source>
</evidence>
<protein>
    <recommendedName>
        <fullName evidence="17">Probable peptidoglycan glycosyltransferase FtsW</fullName>
        <ecNumber evidence="19">2.4.99.28</ecNumber>
    </recommendedName>
    <alternativeName>
        <fullName evidence="18">Cell division protein FtsW</fullName>
    </alternativeName>
    <alternativeName>
        <fullName evidence="15">Cell wall polymerase</fullName>
    </alternativeName>
    <alternativeName>
        <fullName evidence="14">Peptidoglycan polymerase</fullName>
    </alternativeName>
</protein>
<comment type="caution">
    <text evidence="24">The sequence shown here is derived from an EMBL/GenBank/DDBJ whole genome shotgun (WGS) entry which is preliminary data.</text>
</comment>
<dbReference type="Proteomes" id="UP000636458">
    <property type="component" value="Unassembled WGS sequence"/>
</dbReference>
<evidence type="ECO:0000256" key="1">
    <source>
        <dbReference type="ARBA" id="ARBA00004651"/>
    </source>
</evidence>
<dbReference type="PANTHER" id="PTHR30474">
    <property type="entry name" value="CELL CYCLE PROTEIN"/>
    <property type="match status" value="1"/>
</dbReference>
<dbReference type="InterPro" id="IPR013437">
    <property type="entry name" value="FtsW"/>
</dbReference>
<evidence type="ECO:0000256" key="18">
    <source>
        <dbReference type="ARBA" id="ARBA00041418"/>
    </source>
</evidence>
<feature type="region of interest" description="Disordered" evidence="22">
    <location>
        <begin position="1"/>
        <end position="32"/>
    </location>
</feature>
<dbReference type="PROSITE" id="PS00428">
    <property type="entry name" value="FTSW_RODA_SPOVE"/>
    <property type="match status" value="1"/>
</dbReference>
<evidence type="ECO:0000256" key="20">
    <source>
        <dbReference type="ARBA" id="ARBA00049902"/>
    </source>
</evidence>
<dbReference type="GO" id="GO:0008955">
    <property type="term" value="F:peptidoglycan glycosyltransferase activity"/>
    <property type="evidence" value="ECO:0007669"/>
    <property type="project" value="UniProtKB-EC"/>
</dbReference>
<keyword evidence="3" id="KW-1003">Cell membrane</keyword>
<feature type="transmembrane region" description="Helical" evidence="23">
    <location>
        <begin position="184"/>
        <end position="201"/>
    </location>
</feature>
<evidence type="ECO:0000256" key="15">
    <source>
        <dbReference type="ARBA" id="ARBA00033270"/>
    </source>
</evidence>
<sequence length="437" mass="46212">MTTSIPRPRRTPEPPRSQPAPRSEPGRQPSSGPAAIVRVKKIFAAETGNYFLVLGATLFLVVFGLIMVLSSSAVESLTATGGSFGGFLRQGSFALVGIPLMLFAARRSAVFWKKWAGIIMIAAIGLQLLVFMPGIGFAVGGNRNWIHIGSFTAQPSELIKVALVVWISLTLAKKRDSFDNWRELIVPLVPVAGAAIGLVLLGGDLGTVIILAAIVFGALFFAGIKLRFLAAPVIVLGFLGLIAAFATGSRQDRIGQFLNGCKSDAAQACWQTVHGWWALASGGFFGVGLGNSKLKWSWIPEADNDFIFAVIGEELGLLGAILVLALFIVLAIGFVRIIRANRDPFAKVAVSAVMVWIIGQAFINIAVVLGILPVLGVPLPLISAGGSSLVTTLIAIGIVLSFARYAPERQTAPAVAVGARRPSDSRPSGRRPSGQQR</sequence>
<evidence type="ECO:0000256" key="22">
    <source>
        <dbReference type="SAM" id="MobiDB-lite"/>
    </source>
</evidence>
<dbReference type="EC" id="2.4.99.28" evidence="19"/>
<evidence type="ECO:0000313" key="25">
    <source>
        <dbReference type="Proteomes" id="UP000636458"/>
    </source>
</evidence>
<dbReference type="AlphaFoldDB" id="A0A934SLV4"/>
<evidence type="ECO:0000256" key="19">
    <source>
        <dbReference type="ARBA" id="ARBA00044770"/>
    </source>
</evidence>
<evidence type="ECO:0000256" key="14">
    <source>
        <dbReference type="ARBA" id="ARBA00032370"/>
    </source>
</evidence>
<keyword evidence="8" id="KW-0133">Cell shape</keyword>
<dbReference type="GO" id="GO:0071555">
    <property type="term" value="P:cell wall organization"/>
    <property type="evidence" value="ECO:0007669"/>
    <property type="project" value="UniProtKB-KW"/>
</dbReference>
<dbReference type="GO" id="GO:0015648">
    <property type="term" value="F:lipid-linked peptidoglycan transporter activity"/>
    <property type="evidence" value="ECO:0007669"/>
    <property type="project" value="TreeGrafter"/>
</dbReference>
<evidence type="ECO:0000256" key="5">
    <source>
        <dbReference type="ARBA" id="ARBA00022676"/>
    </source>
</evidence>
<keyword evidence="10 23" id="KW-1133">Transmembrane helix</keyword>
<comment type="similarity">
    <text evidence="16">Belongs to the SEDS family. FtsW subfamily.</text>
</comment>
<accession>A0A934SLV4</accession>
<reference evidence="24" key="1">
    <citation type="submission" date="2021-01" db="EMBL/GenBank/DDBJ databases">
        <title>Lacisediminihabitans sp. nov. strain G11-30, isolated from Antarctic Soil.</title>
        <authorList>
            <person name="Li J."/>
        </authorList>
    </citation>
    <scope>NUCLEOTIDE SEQUENCE</scope>
    <source>
        <strain evidence="24">G11-30</strain>
    </source>
</reference>
<evidence type="ECO:0000256" key="3">
    <source>
        <dbReference type="ARBA" id="ARBA00022475"/>
    </source>
</evidence>
<feature type="transmembrane region" description="Helical" evidence="23">
    <location>
        <begin position="117"/>
        <end position="139"/>
    </location>
</feature>
<feature type="transmembrane region" description="Helical" evidence="23">
    <location>
        <begin position="50"/>
        <end position="74"/>
    </location>
</feature>
<keyword evidence="7 23" id="KW-0812">Transmembrane</keyword>
<keyword evidence="6" id="KW-0808">Transferase</keyword>
<keyword evidence="5" id="KW-0328">Glycosyltransferase</keyword>
<keyword evidence="13" id="KW-0961">Cell wall biogenesis/degradation</keyword>
<comment type="catalytic activity">
    <reaction evidence="20">
        <text>[GlcNAc-(1-&gt;4)-Mur2Ac(oyl-L-Ala-gamma-D-Glu-L-Lys-D-Ala-D-Ala)](n)-di-trans,octa-cis-undecaprenyl diphosphate + beta-D-GlcNAc-(1-&gt;4)-Mur2Ac(oyl-L-Ala-gamma-D-Glu-L-Lys-D-Ala-D-Ala)-di-trans,octa-cis-undecaprenyl diphosphate = [GlcNAc-(1-&gt;4)-Mur2Ac(oyl-L-Ala-gamma-D-Glu-L-Lys-D-Ala-D-Ala)](n+1)-di-trans,octa-cis-undecaprenyl diphosphate + di-trans,octa-cis-undecaprenyl diphosphate + H(+)</text>
        <dbReference type="Rhea" id="RHEA:23708"/>
        <dbReference type="Rhea" id="RHEA-COMP:9602"/>
        <dbReference type="Rhea" id="RHEA-COMP:9603"/>
        <dbReference type="ChEBI" id="CHEBI:15378"/>
        <dbReference type="ChEBI" id="CHEBI:58405"/>
        <dbReference type="ChEBI" id="CHEBI:60033"/>
        <dbReference type="ChEBI" id="CHEBI:78435"/>
        <dbReference type="EC" id="2.4.99.28"/>
    </reaction>
</comment>
<keyword evidence="9" id="KW-0573">Peptidoglycan synthesis</keyword>
<organism evidence="24 25">
    <name type="scientific">Lacisediminihabitans changchengi</name>
    <dbReference type="NCBI Taxonomy" id="2787634"/>
    <lineage>
        <taxon>Bacteria</taxon>
        <taxon>Bacillati</taxon>
        <taxon>Actinomycetota</taxon>
        <taxon>Actinomycetes</taxon>
        <taxon>Micrococcales</taxon>
        <taxon>Microbacteriaceae</taxon>
        <taxon>Lacisediminihabitans</taxon>
    </lineage>
</organism>